<protein>
    <submittedName>
        <fullName evidence="1">Uncharacterized protein</fullName>
    </submittedName>
</protein>
<reference evidence="1" key="1">
    <citation type="journal article" date="2021" name="Proc. Natl. Acad. Sci. U.S.A.">
        <title>A Catalog of Tens of Thousands of Viruses from Human Metagenomes Reveals Hidden Associations with Chronic Diseases.</title>
        <authorList>
            <person name="Tisza M.J."/>
            <person name="Buck C.B."/>
        </authorList>
    </citation>
    <scope>NUCLEOTIDE SEQUENCE</scope>
    <source>
        <strain evidence="1">CtkfK18</strain>
    </source>
</reference>
<organism evidence="1">
    <name type="scientific">Myoviridae sp. ctkfK18</name>
    <dbReference type="NCBI Taxonomy" id="2825165"/>
    <lineage>
        <taxon>Viruses</taxon>
        <taxon>Duplodnaviria</taxon>
        <taxon>Heunggongvirae</taxon>
        <taxon>Uroviricota</taxon>
        <taxon>Caudoviricetes</taxon>
    </lineage>
</organism>
<sequence length="104" mass="12489">MNICKIFNILNLHVFKVVTLLMIHNVDYYHNMVNNFSLKDLESCNYDYYQHNINLRCYLSELYKKINSEFDLTVDDITPLNFINSKLSEVKRNLCDYRNNVLNN</sequence>
<name>A0A8S5VGI0_9CAUD</name>
<accession>A0A8S5VGI0</accession>
<proteinExistence type="predicted"/>
<dbReference type="EMBL" id="BK016265">
    <property type="protein sequence ID" value="DAG05861.1"/>
    <property type="molecule type" value="Genomic_DNA"/>
</dbReference>
<evidence type="ECO:0000313" key="1">
    <source>
        <dbReference type="EMBL" id="DAG05861.1"/>
    </source>
</evidence>